<proteinExistence type="predicted"/>
<evidence type="ECO:0000313" key="1">
    <source>
        <dbReference type="EMBL" id="BBQ48790.1"/>
    </source>
</evidence>
<reference evidence="1 2" key="1">
    <citation type="submission" date="2019-12" db="EMBL/GenBank/DDBJ databases">
        <title>complete genome sequences of Acinetobacter pittii str. WP2-W18-ESBL-11 isolated from wastewater treatment plant effluent.</title>
        <authorList>
            <person name="Sekizuka T."/>
            <person name="Itokawa K."/>
            <person name="Yatsu K."/>
            <person name="Inamine Y."/>
            <person name="Kuroda M."/>
        </authorList>
    </citation>
    <scope>NUCLEOTIDE SEQUENCE [LARGE SCALE GENOMIC DNA]</scope>
    <source>
        <strain evidence="1 2">WP2-W18-ESBL-11</strain>
    </source>
</reference>
<dbReference type="AlphaFoldDB" id="A0A6S4UKL4"/>
<evidence type="ECO:0000313" key="2">
    <source>
        <dbReference type="Proteomes" id="UP000515758"/>
    </source>
</evidence>
<dbReference type="EMBL" id="AP021936">
    <property type="protein sequence ID" value="BBQ48790.1"/>
    <property type="molecule type" value="Genomic_DNA"/>
</dbReference>
<evidence type="ECO:0008006" key="3">
    <source>
        <dbReference type="Google" id="ProtNLM"/>
    </source>
</evidence>
<name>A0A6S4UKL4_ACIPI</name>
<accession>A0A6S4UKL4</accession>
<dbReference type="Proteomes" id="UP000515758">
    <property type="component" value="Chromosome"/>
</dbReference>
<dbReference type="RefSeq" id="WP_182918044.1">
    <property type="nucleotide sequence ID" value="NZ_AP021936.1"/>
</dbReference>
<protein>
    <recommendedName>
        <fullName evidence="3">Restriction endonuclease type IV Mrr domain-containing protein</fullName>
    </recommendedName>
</protein>
<organism evidence="1 2">
    <name type="scientific">Acinetobacter pittii</name>
    <name type="common">Acinetobacter genomosp. 3</name>
    <dbReference type="NCBI Taxonomy" id="48296"/>
    <lineage>
        <taxon>Bacteria</taxon>
        <taxon>Pseudomonadati</taxon>
        <taxon>Pseudomonadota</taxon>
        <taxon>Gammaproteobacteria</taxon>
        <taxon>Moraxellales</taxon>
        <taxon>Moraxellaceae</taxon>
        <taxon>Acinetobacter</taxon>
        <taxon>Acinetobacter calcoaceticus/baumannii complex</taxon>
    </lineage>
</organism>
<gene>
    <name evidence="1" type="ORF">WP2W18E11_17880</name>
</gene>
<sequence>MKISQKFNLGLTQAYLDFVDIDLDTDLEVFVDPTALRDLESQWGHACASLVQQYFSTVLEYIKNQEHDKAKVLLSNLKERNEFHIGYSSGKSRGSAFGSKSADLVWDALCKSKAATTGLLKDLEDSCLLIEGIGRDMISDAVCNIIRPKLIEYTQDMCRYYGITLTPNINSGPIWNNQTKKWESSFVELPIADGQIFLLIPKNIVRRKISYDFNEYYRHYILEELRVEHIRSGSSLVYFLKNGAPRVNKKDLIKKYGQTKKSGIDQTIGREHIFEKYKSDKANSPKPPLSNEQLAEVQNLPEIDWDALINELKSIPKGKKHADAYEKTIEKILTALFYPNLNYPNKQYNIHNGRKRVDLVYNNESKSGFFHWLTLHYPSSFIFIECKNYTNKISNPEIDQLSGRFSLHRGKIGLLVFRDSDNNELLEERCKDTAQDERGFMIALSDNDIIQLIEDYRAASPHNAGIERNRYPLLQKKFNKLIN</sequence>